<dbReference type="RefSeq" id="WP_189163046.1">
    <property type="nucleotide sequence ID" value="NZ_BMNT01000011.1"/>
</dbReference>
<comment type="caution">
    <text evidence="2">The sequence shown here is derived from an EMBL/GenBank/DDBJ whole genome shotgun (WGS) entry which is preliminary data.</text>
</comment>
<proteinExistence type="predicted"/>
<dbReference type="PROSITE" id="PS51186">
    <property type="entry name" value="GNAT"/>
    <property type="match status" value="1"/>
</dbReference>
<dbReference type="InterPro" id="IPR016181">
    <property type="entry name" value="Acyl_CoA_acyltransferase"/>
</dbReference>
<dbReference type="PANTHER" id="PTHR43792">
    <property type="entry name" value="GNAT FAMILY, PUTATIVE (AFU_ORTHOLOGUE AFUA_3G00765)-RELATED-RELATED"/>
    <property type="match status" value="1"/>
</dbReference>
<dbReference type="Gene3D" id="3.40.630.30">
    <property type="match status" value="1"/>
</dbReference>
<dbReference type="SUPFAM" id="SSF55729">
    <property type="entry name" value="Acyl-CoA N-acyltransferases (Nat)"/>
    <property type="match status" value="1"/>
</dbReference>
<organism evidence="2 3">
    <name type="scientific">Sphaerisporangium melleum</name>
    <dbReference type="NCBI Taxonomy" id="321316"/>
    <lineage>
        <taxon>Bacteria</taxon>
        <taxon>Bacillati</taxon>
        <taxon>Actinomycetota</taxon>
        <taxon>Actinomycetes</taxon>
        <taxon>Streptosporangiales</taxon>
        <taxon>Streptosporangiaceae</taxon>
        <taxon>Sphaerisporangium</taxon>
    </lineage>
</organism>
<dbReference type="InterPro" id="IPR051531">
    <property type="entry name" value="N-acetyltransferase"/>
</dbReference>
<evidence type="ECO:0000313" key="3">
    <source>
        <dbReference type="Proteomes" id="UP000645217"/>
    </source>
</evidence>
<dbReference type="Pfam" id="PF13302">
    <property type="entry name" value="Acetyltransf_3"/>
    <property type="match status" value="1"/>
</dbReference>
<dbReference type="InterPro" id="IPR000182">
    <property type="entry name" value="GNAT_dom"/>
</dbReference>
<evidence type="ECO:0000313" key="2">
    <source>
        <dbReference type="EMBL" id="GGK80484.1"/>
    </source>
</evidence>
<feature type="domain" description="N-acetyltransferase" evidence="1">
    <location>
        <begin position="16"/>
        <end position="185"/>
    </location>
</feature>
<name>A0A917VI71_9ACTN</name>
<dbReference type="AlphaFoldDB" id="A0A917VI71"/>
<protein>
    <submittedName>
        <fullName evidence="2">Acetyltransferase</fullName>
    </submittedName>
</protein>
<dbReference type="GO" id="GO:0016747">
    <property type="term" value="F:acyltransferase activity, transferring groups other than amino-acyl groups"/>
    <property type="evidence" value="ECO:0007669"/>
    <property type="project" value="InterPro"/>
</dbReference>
<reference evidence="2" key="2">
    <citation type="submission" date="2020-09" db="EMBL/GenBank/DDBJ databases">
        <authorList>
            <person name="Sun Q."/>
            <person name="Ohkuma M."/>
        </authorList>
    </citation>
    <scope>NUCLEOTIDE SEQUENCE</scope>
    <source>
        <strain evidence="2">JCM 13064</strain>
    </source>
</reference>
<sequence length="191" mass="21631">MTVVVHSPPREEGSSLLLRLWTEDDIPELIDAYRDPVMRQWTRFHVNDEQDARRWIELQRKGWNDGDRLSFAVIESAAENDRPRLVANVVVKGYVAGGDSAEVGYWTTHAVRGRGIAGRALELLTTWAFERFTPHGLKCLRLLHQVDNHASCRVAQKCGYGLAEIVPARPPFPNDGHVHIRRAPQESISYG</sequence>
<accession>A0A917VI71</accession>
<evidence type="ECO:0000259" key="1">
    <source>
        <dbReference type="PROSITE" id="PS51186"/>
    </source>
</evidence>
<dbReference type="EMBL" id="BMNT01000011">
    <property type="protein sequence ID" value="GGK80484.1"/>
    <property type="molecule type" value="Genomic_DNA"/>
</dbReference>
<reference evidence="2" key="1">
    <citation type="journal article" date="2014" name="Int. J. Syst. Evol. Microbiol.">
        <title>Complete genome sequence of Corynebacterium casei LMG S-19264T (=DSM 44701T), isolated from a smear-ripened cheese.</title>
        <authorList>
            <consortium name="US DOE Joint Genome Institute (JGI-PGF)"/>
            <person name="Walter F."/>
            <person name="Albersmeier A."/>
            <person name="Kalinowski J."/>
            <person name="Ruckert C."/>
        </authorList>
    </citation>
    <scope>NUCLEOTIDE SEQUENCE</scope>
    <source>
        <strain evidence="2">JCM 13064</strain>
    </source>
</reference>
<keyword evidence="3" id="KW-1185">Reference proteome</keyword>
<gene>
    <name evidence="2" type="ORF">GCM10007964_23930</name>
</gene>
<dbReference type="Proteomes" id="UP000645217">
    <property type="component" value="Unassembled WGS sequence"/>
</dbReference>